<dbReference type="EMBL" id="QXIR01000026">
    <property type="protein sequence ID" value="RIW30424.1"/>
    <property type="molecule type" value="Genomic_DNA"/>
</dbReference>
<sequence>MDEQQDQEVQQIKKKAKWGCLVWIAILIGIPAVYVLYHAVQFSYDMFLEENQLSISRSPANTNTIEVVETGDAFLLGASSVRIKYGSSHIDTSIANDGKPLSSSNVSINWKDEQTAAVTLYGDEQEAEIIDIQFD</sequence>
<protein>
    <submittedName>
        <fullName evidence="2">Uncharacterized protein</fullName>
    </submittedName>
</protein>
<proteinExistence type="predicted"/>
<dbReference type="AlphaFoldDB" id="A0A3A1QSP9"/>
<keyword evidence="3" id="KW-1185">Reference proteome</keyword>
<keyword evidence="1" id="KW-0472">Membrane</keyword>
<dbReference type="RefSeq" id="WP_119548508.1">
    <property type="nucleotide sequence ID" value="NZ_QXIR01000026.1"/>
</dbReference>
<name>A0A3A1QSP9_9BACI</name>
<keyword evidence="1" id="KW-1133">Transmembrane helix</keyword>
<gene>
    <name evidence="2" type="ORF">D3H55_16960</name>
</gene>
<dbReference type="Proteomes" id="UP000265801">
    <property type="component" value="Unassembled WGS sequence"/>
</dbReference>
<comment type="caution">
    <text evidence="2">The sequence shown here is derived from an EMBL/GenBank/DDBJ whole genome shotgun (WGS) entry which is preliminary data.</text>
</comment>
<dbReference type="OrthoDB" id="2858028at2"/>
<accession>A0A3A1QSP9</accession>
<evidence type="ECO:0000313" key="3">
    <source>
        <dbReference type="Proteomes" id="UP000265801"/>
    </source>
</evidence>
<evidence type="ECO:0000256" key="1">
    <source>
        <dbReference type="SAM" id="Phobius"/>
    </source>
</evidence>
<reference evidence="2 3" key="1">
    <citation type="submission" date="2018-09" db="EMBL/GenBank/DDBJ databases">
        <title>Bacillus saliacetes sp. nov., isolated from Thai shrimp paste (Ka-pi).</title>
        <authorList>
            <person name="Daroonpunt R."/>
            <person name="Tanasupawat S."/>
            <person name="Yiamsombut S."/>
        </authorList>
    </citation>
    <scope>NUCLEOTIDE SEQUENCE [LARGE SCALE GENOMIC DNA]</scope>
    <source>
        <strain evidence="2 3">SKP7-4</strain>
    </source>
</reference>
<feature type="transmembrane region" description="Helical" evidence="1">
    <location>
        <begin position="20"/>
        <end position="40"/>
    </location>
</feature>
<evidence type="ECO:0000313" key="2">
    <source>
        <dbReference type="EMBL" id="RIW30424.1"/>
    </source>
</evidence>
<keyword evidence="1" id="KW-0812">Transmembrane</keyword>
<organism evidence="2 3">
    <name type="scientific">Bacillus salacetis</name>
    <dbReference type="NCBI Taxonomy" id="2315464"/>
    <lineage>
        <taxon>Bacteria</taxon>
        <taxon>Bacillati</taxon>
        <taxon>Bacillota</taxon>
        <taxon>Bacilli</taxon>
        <taxon>Bacillales</taxon>
        <taxon>Bacillaceae</taxon>
        <taxon>Bacillus</taxon>
    </lineage>
</organism>